<gene>
    <name evidence="1" type="ORF">METZ01_LOCUS409740</name>
</gene>
<accession>A0A382WDA1</accession>
<proteinExistence type="predicted"/>
<name>A0A382WDA1_9ZZZZ</name>
<dbReference type="AlphaFoldDB" id="A0A382WDA1"/>
<organism evidence="1">
    <name type="scientific">marine metagenome</name>
    <dbReference type="NCBI Taxonomy" id="408172"/>
    <lineage>
        <taxon>unclassified sequences</taxon>
        <taxon>metagenomes</taxon>
        <taxon>ecological metagenomes</taxon>
    </lineage>
</organism>
<reference evidence="1" key="1">
    <citation type="submission" date="2018-05" db="EMBL/GenBank/DDBJ databases">
        <authorList>
            <person name="Lanie J.A."/>
            <person name="Ng W.-L."/>
            <person name="Kazmierczak K.M."/>
            <person name="Andrzejewski T.M."/>
            <person name="Davidsen T.M."/>
            <person name="Wayne K.J."/>
            <person name="Tettelin H."/>
            <person name="Glass J.I."/>
            <person name="Rusch D."/>
            <person name="Podicherti R."/>
            <person name="Tsui H.-C.T."/>
            <person name="Winkler M.E."/>
        </authorList>
    </citation>
    <scope>NUCLEOTIDE SEQUENCE</scope>
</reference>
<evidence type="ECO:0000313" key="1">
    <source>
        <dbReference type="EMBL" id="SVD56886.1"/>
    </source>
</evidence>
<protein>
    <submittedName>
        <fullName evidence="1">Uncharacterized protein</fullName>
    </submittedName>
</protein>
<sequence length="43" mass="5129">MDFLIFIENNKPCRLTNKRLKACYLSDFKEGLLYTVRPVGEEY</sequence>
<dbReference type="EMBL" id="UINC01159031">
    <property type="protein sequence ID" value="SVD56886.1"/>
    <property type="molecule type" value="Genomic_DNA"/>
</dbReference>